<sequence length="129" mass="14003">FSAAACQDSTTTSVIITPRFTIGHSRGGRQLSLSDTDTQQKLEKKNQGKMVKIPKLKTKSKRMIPVGNCALELSGLLQCWATTSDVHSIGQCSDAAKNLSTCMKSAKTVNTTKTDSINFHLARLGKNFK</sequence>
<comment type="caution">
    <text evidence="1">The sequence shown here is derived from an EMBL/GenBank/DDBJ whole genome shotgun (WGS) entry which is preliminary data.</text>
</comment>
<evidence type="ECO:0000313" key="2">
    <source>
        <dbReference type="Proteomes" id="UP001060170"/>
    </source>
</evidence>
<keyword evidence="2" id="KW-1185">Reference proteome</keyword>
<reference evidence="2" key="2">
    <citation type="journal article" date="2018" name="Mol. Plant Microbe Interact.">
        <title>Genome sequence resources for the wheat stripe rust pathogen (Puccinia striiformis f. sp. tritici) and the barley stripe rust pathogen (Puccinia striiformis f. sp. hordei).</title>
        <authorList>
            <person name="Xia C."/>
            <person name="Wang M."/>
            <person name="Yin C."/>
            <person name="Cornejo O.E."/>
            <person name="Hulbert S.H."/>
            <person name="Chen X."/>
        </authorList>
    </citation>
    <scope>NUCLEOTIDE SEQUENCE [LARGE SCALE GENOMIC DNA]</scope>
    <source>
        <strain evidence="2">93-210</strain>
    </source>
</reference>
<proteinExistence type="predicted"/>
<organism evidence="1 2">
    <name type="scientific">Puccinia striiformis f. sp. tritici</name>
    <dbReference type="NCBI Taxonomy" id="168172"/>
    <lineage>
        <taxon>Eukaryota</taxon>
        <taxon>Fungi</taxon>
        <taxon>Dikarya</taxon>
        <taxon>Basidiomycota</taxon>
        <taxon>Pucciniomycotina</taxon>
        <taxon>Pucciniomycetes</taxon>
        <taxon>Pucciniales</taxon>
        <taxon>Pucciniaceae</taxon>
        <taxon>Puccinia</taxon>
    </lineage>
</organism>
<dbReference type="Proteomes" id="UP001060170">
    <property type="component" value="Chromosome 12"/>
</dbReference>
<reference evidence="2" key="1">
    <citation type="journal article" date="2018" name="BMC Genomics">
        <title>Genomic insights into host adaptation between the wheat stripe rust pathogen (Puccinia striiformis f. sp. tritici) and the barley stripe rust pathogen (Puccinia striiformis f. sp. hordei).</title>
        <authorList>
            <person name="Xia C."/>
            <person name="Wang M."/>
            <person name="Yin C."/>
            <person name="Cornejo O.E."/>
            <person name="Hulbert S.H."/>
            <person name="Chen X."/>
        </authorList>
    </citation>
    <scope>NUCLEOTIDE SEQUENCE [LARGE SCALE GENOMIC DNA]</scope>
    <source>
        <strain evidence="2">93-210</strain>
    </source>
</reference>
<dbReference type="EMBL" id="CM045876">
    <property type="protein sequence ID" value="KAI7942083.1"/>
    <property type="molecule type" value="Genomic_DNA"/>
</dbReference>
<accession>A0ACC0DZ18</accession>
<feature type="non-terminal residue" evidence="1">
    <location>
        <position position="1"/>
    </location>
</feature>
<name>A0ACC0DZ18_9BASI</name>
<evidence type="ECO:0000313" key="1">
    <source>
        <dbReference type="EMBL" id="KAI7942083.1"/>
    </source>
</evidence>
<gene>
    <name evidence="1" type="ORF">MJO28_012110</name>
</gene>
<reference evidence="1 2" key="3">
    <citation type="journal article" date="2022" name="Microbiol. Spectr.">
        <title>Folding features and dynamics of 3D genome architecture in plant fungal pathogens.</title>
        <authorList>
            <person name="Xia C."/>
        </authorList>
    </citation>
    <scope>NUCLEOTIDE SEQUENCE [LARGE SCALE GENOMIC DNA]</scope>
    <source>
        <strain evidence="1 2">93-210</strain>
    </source>
</reference>
<protein>
    <submittedName>
        <fullName evidence="1">Uncharacterized protein</fullName>
    </submittedName>
</protein>